<reference evidence="9" key="1">
    <citation type="submission" date="2016-10" db="EMBL/GenBank/DDBJ databases">
        <authorList>
            <person name="Varghese N."/>
            <person name="Submissions S."/>
        </authorList>
    </citation>
    <scope>NUCLEOTIDE SEQUENCE [LARGE SCALE GENOMIC DNA]</scope>
    <source>
        <strain evidence="9">CGMCC 1.3703</strain>
    </source>
</reference>
<protein>
    <submittedName>
        <fullName evidence="8">Uncharacterized membrane protein YckC, RDD family</fullName>
    </submittedName>
</protein>
<evidence type="ECO:0000259" key="7">
    <source>
        <dbReference type="Pfam" id="PF06271"/>
    </source>
</evidence>
<organism evidence="8 9">
    <name type="scientific">Halobacillus aidingensis</name>
    <dbReference type="NCBI Taxonomy" id="240303"/>
    <lineage>
        <taxon>Bacteria</taxon>
        <taxon>Bacillati</taxon>
        <taxon>Bacillota</taxon>
        <taxon>Bacilli</taxon>
        <taxon>Bacillales</taxon>
        <taxon>Bacillaceae</taxon>
        <taxon>Halobacillus</taxon>
    </lineage>
</organism>
<evidence type="ECO:0000256" key="4">
    <source>
        <dbReference type="ARBA" id="ARBA00022989"/>
    </source>
</evidence>
<dbReference type="InterPro" id="IPR051791">
    <property type="entry name" value="Pra-immunoreactive"/>
</dbReference>
<dbReference type="PANTHER" id="PTHR36115:SF9">
    <property type="entry name" value="LMO1584 PROTEIN"/>
    <property type="match status" value="1"/>
</dbReference>
<keyword evidence="5 6" id="KW-0472">Membrane</keyword>
<dbReference type="InterPro" id="IPR010432">
    <property type="entry name" value="RDD"/>
</dbReference>
<gene>
    <name evidence="8" type="ORF">SAMN05421677_102309</name>
</gene>
<dbReference type="Proteomes" id="UP000198860">
    <property type="component" value="Unassembled WGS sequence"/>
</dbReference>
<evidence type="ECO:0000313" key="9">
    <source>
        <dbReference type="Proteomes" id="UP000198860"/>
    </source>
</evidence>
<feature type="transmembrane region" description="Helical" evidence="6">
    <location>
        <begin position="60"/>
        <end position="79"/>
    </location>
</feature>
<comment type="subcellular location">
    <subcellularLocation>
        <location evidence="1">Cell membrane</location>
        <topology evidence="1">Multi-pass membrane protein</topology>
    </subcellularLocation>
</comment>
<sequence>MMIFTIVALFTKAFSFENTNIIHNNEYIYIGRTKVATGMVMGGWNLENPAGFWNRVGARFLDGFILAGFFGVITGEFVVRESFTVIDVLSIFYALLLPPIWYGYTLGRRALGNRIVKTDGSDVTFINIVLRELVGGLLYFVTFGIALVVSAFMVGLREDKRGVHDFIGGTYVTKDAPNDRDRSEYDELNA</sequence>
<keyword evidence="9" id="KW-1185">Reference proteome</keyword>
<feature type="transmembrane region" description="Helical" evidence="6">
    <location>
        <begin position="137"/>
        <end position="156"/>
    </location>
</feature>
<evidence type="ECO:0000256" key="5">
    <source>
        <dbReference type="ARBA" id="ARBA00023136"/>
    </source>
</evidence>
<dbReference type="GO" id="GO:0005886">
    <property type="term" value="C:plasma membrane"/>
    <property type="evidence" value="ECO:0007669"/>
    <property type="project" value="UniProtKB-SubCell"/>
</dbReference>
<proteinExistence type="predicted"/>
<name>A0A1H0GFD7_HALAD</name>
<dbReference type="PANTHER" id="PTHR36115">
    <property type="entry name" value="PROLINE-RICH ANTIGEN HOMOLOG-RELATED"/>
    <property type="match status" value="1"/>
</dbReference>
<keyword evidence="4 6" id="KW-1133">Transmembrane helix</keyword>
<keyword evidence="2" id="KW-1003">Cell membrane</keyword>
<evidence type="ECO:0000313" key="8">
    <source>
        <dbReference type="EMBL" id="SDO05645.1"/>
    </source>
</evidence>
<evidence type="ECO:0000256" key="3">
    <source>
        <dbReference type="ARBA" id="ARBA00022692"/>
    </source>
</evidence>
<dbReference type="EMBL" id="FNIZ01000002">
    <property type="protein sequence ID" value="SDO05645.1"/>
    <property type="molecule type" value="Genomic_DNA"/>
</dbReference>
<dbReference type="AlphaFoldDB" id="A0A1H0GFD7"/>
<evidence type="ECO:0000256" key="1">
    <source>
        <dbReference type="ARBA" id="ARBA00004651"/>
    </source>
</evidence>
<evidence type="ECO:0000256" key="6">
    <source>
        <dbReference type="SAM" id="Phobius"/>
    </source>
</evidence>
<feature type="transmembrane region" description="Helical" evidence="6">
    <location>
        <begin position="86"/>
        <end position="104"/>
    </location>
</feature>
<keyword evidence="3 6" id="KW-0812">Transmembrane</keyword>
<feature type="domain" description="RDD" evidence="7">
    <location>
        <begin position="49"/>
        <end position="168"/>
    </location>
</feature>
<evidence type="ECO:0000256" key="2">
    <source>
        <dbReference type="ARBA" id="ARBA00022475"/>
    </source>
</evidence>
<accession>A0A1H0GFD7</accession>
<dbReference type="Pfam" id="PF06271">
    <property type="entry name" value="RDD"/>
    <property type="match status" value="1"/>
</dbReference>
<dbReference type="STRING" id="240303.SAMN05421677_102309"/>